<dbReference type="EMBL" id="JARFPL010000001">
    <property type="protein sequence ID" value="MDF0592043.1"/>
    <property type="molecule type" value="Genomic_DNA"/>
</dbReference>
<evidence type="ECO:0000313" key="2">
    <source>
        <dbReference type="Proteomes" id="UP001215956"/>
    </source>
</evidence>
<sequence length="118" mass="12685">MMQKEEKVVVVLLSMALGSLAAASWALGGFDADLDEIPVLVVAEGTVSSVQTTTGSHLILRLQSSAMPIFVSREDGAEEVAARVAKGDRVRARGEIAEYEGRREISVKDAADVEVLRW</sequence>
<name>A0ABT5XBG8_9EURY</name>
<reference evidence="1 2" key="1">
    <citation type="submission" date="2023-03" db="EMBL/GenBank/DDBJ databases">
        <title>Whole genome sequencing of Methanotrichaceae archaeon M04Ac.</title>
        <authorList>
            <person name="Khomyakova M.A."/>
            <person name="Merkel A.Y."/>
            <person name="Slobodkin A.I."/>
        </authorList>
    </citation>
    <scope>NUCLEOTIDE SEQUENCE [LARGE SCALE GENOMIC DNA]</scope>
    <source>
        <strain evidence="1 2">M04Ac</strain>
    </source>
</reference>
<dbReference type="Proteomes" id="UP001215956">
    <property type="component" value="Unassembled WGS sequence"/>
</dbReference>
<keyword evidence="2" id="KW-1185">Reference proteome</keyword>
<evidence type="ECO:0000313" key="1">
    <source>
        <dbReference type="EMBL" id="MDF0592043.1"/>
    </source>
</evidence>
<comment type="caution">
    <text evidence="1">The sequence shown here is derived from an EMBL/GenBank/DDBJ whole genome shotgun (WGS) entry which is preliminary data.</text>
</comment>
<proteinExistence type="predicted"/>
<organism evidence="1 2">
    <name type="scientific">Candidatus Methanocrinis alkalitolerans</name>
    <dbReference type="NCBI Taxonomy" id="3033395"/>
    <lineage>
        <taxon>Archaea</taxon>
        <taxon>Methanobacteriati</taxon>
        <taxon>Methanobacteriota</taxon>
        <taxon>Stenosarchaea group</taxon>
        <taxon>Methanomicrobia</taxon>
        <taxon>Methanotrichales</taxon>
        <taxon>Methanotrichaceae</taxon>
        <taxon>Methanocrinis</taxon>
    </lineage>
</organism>
<protein>
    <submittedName>
        <fullName evidence="1">OB-fold nucleic acid binding domain-containing protein</fullName>
    </submittedName>
</protein>
<accession>A0ABT5XBG8</accession>
<gene>
    <name evidence="1" type="ORF">P0O24_00375</name>
</gene>